<organism evidence="1 2">
    <name type="scientific">Nocardia iowensis</name>
    <dbReference type="NCBI Taxonomy" id="204891"/>
    <lineage>
        <taxon>Bacteria</taxon>
        <taxon>Bacillati</taxon>
        <taxon>Actinomycetota</taxon>
        <taxon>Actinomycetes</taxon>
        <taxon>Mycobacteriales</taxon>
        <taxon>Nocardiaceae</taxon>
        <taxon>Nocardia</taxon>
    </lineage>
</organism>
<dbReference type="Proteomes" id="UP000694257">
    <property type="component" value="Chromosome"/>
</dbReference>
<proteinExistence type="predicted"/>
<gene>
    <name evidence="1" type="ORF">KV110_07965</name>
</gene>
<dbReference type="EMBL" id="CP078145">
    <property type="protein sequence ID" value="QXN93032.1"/>
    <property type="molecule type" value="Genomic_DNA"/>
</dbReference>
<evidence type="ECO:0000313" key="1">
    <source>
        <dbReference type="EMBL" id="QXN93032.1"/>
    </source>
</evidence>
<reference evidence="1 2" key="1">
    <citation type="submission" date="2021-07" db="EMBL/GenBank/DDBJ databases">
        <title>Whole Genome Sequence of Nocardia Iowensis.</title>
        <authorList>
            <person name="Lamm A."/>
            <person name="Collins-Fairclough A.M."/>
            <person name="Bunk B."/>
            <person name="Sproer C."/>
        </authorList>
    </citation>
    <scope>NUCLEOTIDE SEQUENCE [LARGE SCALE GENOMIC DNA]</scope>
    <source>
        <strain evidence="1 2">NRRL 5646</strain>
    </source>
</reference>
<dbReference type="RefSeq" id="WP_218474741.1">
    <property type="nucleotide sequence ID" value="NZ_BAABJN010000001.1"/>
</dbReference>
<name>A0ABX8RVX7_NOCIO</name>
<keyword evidence="2" id="KW-1185">Reference proteome</keyword>
<protein>
    <submittedName>
        <fullName evidence="1">Uncharacterized protein</fullName>
    </submittedName>
</protein>
<sequence length="50" mass="5399">MVSQDIIAQLHQDITTAEDAGDEQTAARLRTELESAKQAARNEGNAAETE</sequence>
<evidence type="ECO:0000313" key="2">
    <source>
        <dbReference type="Proteomes" id="UP000694257"/>
    </source>
</evidence>
<accession>A0ABX8RVX7</accession>